<evidence type="ECO:0000313" key="2">
    <source>
        <dbReference type="EMBL" id="HIW78276.1"/>
    </source>
</evidence>
<feature type="non-terminal residue" evidence="2">
    <location>
        <position position="1"/>
    </location>
</feature>
<reference evidence="2" key="1">
    <citation type="journal article" date="2021" name="PeerJ">
        <title>Extensive microbial diversity within the chicken gut microbiome revealed by metagenomics and culture.</title>
        <authorList>
            <person name="Gilroy R."/>
            <person name="Ravi A."/>
            <person name="Getino M."/>
            <person name="Pursley I."/>
            <person name="Horton D.L."/>
            <person name="Alikhan N.F."/>
            <person name="Baker D."/>
            <person name="Gharbi K."/>
            <person name="Hall N."/>
            <person name="Watson M."/>
            <person name="Adriaenssens E.M."/>
            <person name="Foster-Nyarko E."/>
            <person name="Jarju S."/>
            <person name="Secka A."/>
            <person name="Antonio M."/>
            <person name="Oren A."/>
            <person name="Chaudhuri R.R."/>
            <person name="La Ragione R."/>
            <person name="Hildebrand F."/>
            <person name="Pallen M.J."/>
        </authorList>
    </citation>
    <scope>NUCLEOTIDE SEQUENCE</scope>
    <source>
        <strain evidence="2">ChiSxjej5B17-1746</strain>
    </source>
</reference>
<sequence>EINLRDAVTEQLKGVGRSFEAMRQVVVSLRADISALNKDADKSSLGFEALFKGAGGLLGNMGKDALEGLSAAFGQSGKMAADYHAARRRESEETARQEGENAAKATDQGSLLEASFRQYADYYAAILEKEKRHGEERLTLLLEHSRAEMEVRASTARSTDDLRKQQLEEDKKADAARLENMKSFTGDMASAMKELYSTGLAESRGVYNMFQALSVAETTISTYKAAQEAYAKGVQMGGVVIGAVWAAAAVAAGMGRIAAIRNTKPKGYAFGGLIGGADRGERADNVLIRATPGEYMLDRPAVRHYGLPLLEALRRRNIPREVLEPFAAPRLPHIGGRAAYAYGGEIGAASLPGGGEKPDAEGITVINVMDFQREFDRALSSARGRRLLVNVLGEEGITA</sequence>
<gene>
    <name evidence="2" type="ORF">H9874_03925</name>
</gene>
<feature type="compositionally biased region" description="Basic and acidic residues" evidence="1">
    <location>
        <begin position="86"/>
        <end position="101"/>
    </location>
</feature>
<name>A0A9D1QYA2_9BACT</name>
<evidence type="ECO:0000313" key="3">
    <source>
        <dbReference type="Proteomes" id="UP000824264"/>
    </source>
</evidence>
<accession>A0A9D1QYA2</accession>
<dbReference type="Proteomes" id="UP000824264">
    <property type="component" value="Unassembled WGS sequence"/>
</dbReference>
<dbReference type="AlphaFoldDB" id="A0A9D1QYA2"/>
<proteinExistence type="predicted"/>
<reference evidence="2" key="2">
    <citation type="submission" date="2021-04" db="EMBL/GenBank/DDBJ databases">
        <authorList>
            <person name="Gilroy R."/>
        </authorList>
    </citation>
    <scope>NUCLEOTIDE SEQUENCE</scope>
    <source>
        <strain evidence="2">ChiSxjej5B17-1746</strain>
    </source>
</reference>
<feature type="region of interest" description="Disordered" evidence="1">
    <location>
        <begin position="151"/>
        <end position="175"/>
    </location>
</feature>
<comment type="caution">
    <text evidence="2">The sequence shown here is derived from an EMBL/GenBank/DDBJ whole genome shotgun (WGS) entry which is preliminary data.</text>
</comment>
<organism evidence="2 3">
    <name type="scientific">Candidatus Bilophila faecipullorum</name>
    <dbReference type="NCBI Taxonomy" id="2838482"/>
    <lineage>
        <taxon>Bacteria</taxon>
        <taxon>Pseudomonadati</taxon>
        <taxon>Thermodesulfobacteriota</taxon>
        <taxon>Desulfovibrionia</taxon>
        <taxon>Desulfovibrionales</taxon>
        <taxon>Desulfovibrionaceae</taxon>
        <taxon>Bilophila</taxon>
    </lineage>
</organism>
<protein>
    <submittedName>
        <fullName evidence="2">Uncharacterized protein</fullName>
    </submittedName>
</protein>
<dbReference type="EMBL" id="DXGI01000140">
    <property type="protein sequence ID" value="HIW78276.1"/>
    <property type="molecule type" value="Genomic_DNA"/>
</dbReference>
<feature type="region of interest" description="Disordered" evidence="1">
    <location>
        <begin position="86"/>
        <end position="107"/>
    </location>
</feature>
<evidence type="ECO:0000256" key="1">
    <source>
        <dbReference type="SAM" id="MobiDB-lite"/>
    </source>
</evidence>
<feature type="compositionally biased region" description="Basic and acidic residues" evidence="1">
    <location>
        <begin position="158"/>
        <end position="175"/>
    </location>
</feature>